<gene>
    <name evidence="8" type="ORF">AXG93_4211s1000</name>
    <name evidence="7" type="ORF">Mp_4g08050</name>
</gene>
<dbReference type="PANTHER" id="PTHR48182">
    <property type="entry name" value="PROTEIN SERAC1"/>
    <property type="match status" value="1"/>
</dbReference>
<dbReference type="GO" id="GO:0005739">
    <property type="term" value="C:mitochondrion"/>
    <property type="evidence" value="ECO:0007669"/>
    <property type="project" value="UniProtKB-SubCell"/>
</dbReference>
<keyword evidence="9" id="KW-1185">Reference proteome</keyword>
<evidence type="ECO:0000313" key="9">
    <source>
        <dbReference type="Proteomes" id="UP000077202"/>
    </source>
</evidence>
<evidence type="ECO:0000256" key="3">
    <source>
        <dbReference type="ARBA" id="ARBA00004370"/>
    </source>
</evidence>
<dbReference type="AlphaFoldDB" id="A0A176W9I9"/>
<dbReference type="Gene3D" id="3.40.50.1820">
    <property type="entry name" value="alpha/beta hydrolase"/>
    <property type="match status" value="1"/>
</dbReference>
<keyword evidence="4" id="KW-0256">Endoplasmic reticulum</keyword>
<evidence type="ECO:0000256" key="2">
    <source>
        <dbReference type="ARBA" id="ARBA00004240"/>
    </source>
</evidence>
<reference evidence="8 9" key="1">
    <citation type="submission" date="2016-03" db="EMBL/GenBank/DDBJ databases">
        <title>Mechanisms controlling the formation of the plant cell surface in tip-growing cells are functionally conserved among land plants.</title>
        <authorList>
            <person name="Honkanen S."/>
            <person name="Jones V.A."/>
            <person name="Morieri G."/>
            <person name="Champion C."/>
            <person name="Hetherington A.J."/>
            <person name="Kelly S."/>
            <person name="Saint-Marcoux D."/>
            <person name="Proust H."/>
            <person name="Prescott H."/>
            <person name="Dolan L."/>
        </authorList>
    </citation>
    <scope>NUCLEOTIDE SEQUENCE [LARGE SCALE GENOMIC DNA]</scope>
    <source>
        <strain evidence="9">cv. Tak-1 and cv. Tak-2</strain>
        <tissue evidence="8">Whole gametophyte</tissue>
    </source>
</reference>
<reference evidence="7" key="2">
    <citation type="journal article" date="2019" name="Curr. Biol.">
        <title>Chromatin organization in early land plants reveals an ancestral association between H3K27me3, transposons, and constitutive heterochromatin.</title>
        <authorList>
            <person name="Montgomery S.A."/>
            <person name="Tanizawa Y."/>
            <person name="Galik B."/>
            <person name="Wang N."/>
            <person name="Ito T."/>
            <person name="Mochizuki T."/>
            <person name="Akimcheva S."/>
            <person name="Bowman J."/>
            <person name="Cognat V."/>
            <person name="Drouard L."/>
            <person name="Ekker H."/>
            <person name="Houng S."/>
            <person name="Kohchi T."/>
            <person name="Lin S."/>
            <person name="Liu L.D."/>
            <person name="Nakamura Y."/>
            <person name="Valeeva L.R."/>
            <person name="Shakirov E.V."/>
            <person name="Shippen D.E."/>
            <person name="Wei W."/>
            <person name="Yagura M."/>
            <person name="Yamaoka S."/>
            <person name="Yamato K.T."/>
            <person name="Liu C."/>
            <person name="Berger F."/>
        </authorList>
    </citation>
    <scope>NUCLEOTIDE SEQUENCE [LARGE SCALE GENOMIC DNA]</scope>
    <source>
        <strain evidence="7">Tak-1</strain>
    </source>
</reference>
<reference evidence="10" key="3">
    <citation type="journal article" date="2020" name="Curr. Biol.">
        <title>Chromatin organization in early land plants reveals an ancestral association between H3K27me3, transposons, and constitutive heterochromatin.</title>
        <authorList>
            <person name="Montgomery S.A."/>
            <person name="Tanizawa Y."/>
            <person name="Galik B."/>
            <person name="Wang N."/>
            <person name="Ito T."/>
            <person name="Mochizuki T."/>
            <person name="Akimcheva S."/>
            <person name="Bowman J.L."/>
            <person name="Cognat V."/>
            <person name="Marechal-Drouard L."/>
            <person name="Ekker H."/>
            <person name="Hong S.F."/>
            <person name="Kohchi T."/>
            <person name="Lin S.S."/>
            <person name="Liu L.D."/>
            <person name="Nakamura Y."/>
            <person name="Valeeva L.R."/>
            <person name="Shakirov E.V."/>
            <person name="Shippen D.E."/>
            <person name="Wei W.L."/>
            <person name="Yagura M."/>
            <person name="Yamaoka S."/>
            <person name="Yamato K.T."/>
            <person name="Liu C."/>
            <person name="Berger F."/>
        </authorList>
    </citation>
    <scope>NUCLEOTIDE SEQUENCE [LARGE SCALE GENOMIC DNA]</scope>
    <source>
        <strain evidence="10">Tak-1</strain>
    </source>
</reference>
<dbReference type="GO" id="GO:0016020">
    <property type="term" value="C:membrane"/>
    <property type="evidence" value="ECO:0007669"/>
    <property type="project" value="UniProtKB-SubCell"/>
</dbReference>
<dbReference type="EMBL" id="LVLJ01001553">
    <property type="protein sequence ID" value="OAE29025.1"/>
    <property type="molecule type" value="Genomic_DNA"/>
</dbReference>
<protein>
    <recommendedName>
        <fullName evidence="11">DUF676 domain-containing protein</fullName>
    </recommendedName>
</protein>
<evidence type="ECO:0000256" key="4">
    <source>
        <dbReference type="ARBA" id="ARBA00022824"/>
    </source>
</evidence>
<dbReference type="InterPro" id="IPR029058">
    <property type="entry name" value="AB_hydrolase_fold"/>
</dbReference>
<dbReference type="EMBL" id="AP019869">
    <property type="protein sequence ID" value="BBN08010.1"/>
    <property type="molecule type" value="Genomic_DNA"/>
</dbReference>
<dbReference type="Proteomes" id="UP000077202">
    <property type="component" value="Unassembled WGS sequence"/>
</dbReference>
<accession>A0A176W9I9</accession>
<proteinExistence type="predicted"/>
<evidence type="ECO:0008006" key="11">
    <source>
        <dbReference type="Google" id="ProtNLM"/>
    </source>
</evidence>
<evidence type="ECO:0000256" key="5">
    <source>
        <dbReference type="ARBA" id="ARBA00023128"/>
    </source>
</evidence>
<name>A0A176W9I9_MARPO</name>
<dbReference type="Proteomes" id="UP001162541">
    <property type="component" value="Chromosome 4"/>
</dbReference>
<organism evidence="8 9">
    <name type="scientific">Marchantia polymorpha subsp. ruderalis</name>
    <dbReference type="NCBI Taxonomy" id="1480154"/>
    <lineage>
        <taxon>Eukaryota</taxon>
        <taxon>Viridiplantae</taxon>
        <taxon>Streptophyta</taxon>
        <taxon>Embryophyta</taxon>
        <taxon>Marchantiophyta</taxon>
        <taxon>Marchantiopsida</taxon>
        <taxon>Marchantiidae</taxon>
        <taxon>Marchantiales</taxon>
        <taxon>Marchantiaceae</taxon>
        <taxon>Marchantia</taxon>
    </lineage>
</organism>
<dbReference type="GO" id="GO:0005783">
    <property type="term" value="C:endoplasmic reticulum"/>
    <property type="evidence" value="ECO:0007669"/>
    <property type="project" value="UniProtKB-SubCell"/>
</dbReference>
<comment type="subcellular location">
    <subcellularLocation>
        <location evidence="2">Endoplasmic reticulum</location>
    </subcellularLocation>
    <subcellularLocation>
        <location evidence="3">Membrane</location>
    </subcellularLocation>
    <subcellularLocation>
        <location evidence="1">Mitochondrion</location>
    </subcellularLocation>
</comment>
<dbReference type="InterPro" id="IPR052374">
    <property type="entry name" value="SERAC1"/>
</dbReference>
<keyword evidence="5" id="KW-0496">Mitochondrion</keyword>
<dbReference type="PANTHER" id="PTHR48182:SF2">
    <property type="entry name" value="PROTEIN SERAC1"/>
    <property type="match status" value="1"/>
</dbReference>
<sequence length="371" mass="41170">MGPSSSSLPTSTSDSKFEDKKLNDHVYEIRAPQSPDAEIVFFHGLPIDLSDATNAFWKTWTQRVRKNSKEKGELGEWSPSDNFWPDTMLPAYVNEGNTGKPINLRVLAVTYDSRPKLPSDIGVAGADDYILSENLVSDLILNPRVRVAGVGQQSDVPVFLVGHDLGGIMIKHLILCVERKCSVDAGDAKEKLTKFLTNLTSVFFYSTPHHGSAPIERLMNEIPPDNKSPLLTFMKVLGKEMARVNQRFLQYRGGKESNGGRRFGTFALNAACPTTQGIFVEEQICPEGSARIDIDIYYTVPEANHYQVCQPKAMHNNSIGMLGSNIAEVVDKIRERAAAKDLNISQRHESLKLFLEGNNQNRPRIEPGARG</sequence>
<evidence type="ECO:0000256" key="1">
    <source>
        <dbReference type="ARBA" id="ARBA00004173"/>
    </source>
</evidence>
<evidence type="ECO:0000256" key="6">
    <source>
        <dbReference type="ARBA" id="ARBA00023136"/>
    </source>
</evidence>
<evidence type="ECO:0000313" key="7">
    <source>
        <dbReference type="EMBL" id="BBN08010.1"/>
    </source>
</evidence>
<keyword evidence="6" id="KW-0472">Membrane</keyword>
<evidence type="ECO:0000313" key="10">
    <source>
        <dbReference type="Proteomes" id="UP001162541"/>
    </source>
</evidence>
<evidence type="ECO:0000313" key="8">
    <source>
        <dbReference type="EMBL" id="OAE29025.1"/>
    </source>
</evidence>
<dbReference type="SUPFAM" id="SSF53474">
    <property type="entry name" value="alpha/beta-Hydrolases"/>
    <property type="match status" value="1"/>
</dbReference>